<evidence type="ECO:0000256" key="9">
    <source>
        <dbReference type="RuleBase" id="RU361171"/>
    </source>
</evidence>
<sequence>MTITQCYDADLFTMYSFFPVAIQVRTLVAFLSILTLIEVAGEDVIRHAKLSPIRNHLAKPHNVHSLAYGSRYATEDIPKYKLPEKSTEAQAAYQLIHDELELDGRPNTNLASFVHTWMEPEADKLIIENMSKNLSDQDEYPATMRIHARCISIIGDMWKAKGAVGTSTIGSSEAVMLGGLAMKKRWQAKMKALGKDTSRPNIVMGNNAQVALEKFARYFDVECRLIPVTPESHYCLDIHKAVEACDENTIGVYVILGSTYTGHFEDVEGMAKGLDQIQEEKGWDIPIHVDAASGGFVAPFAFPKLKWSFDVDRVKSINTSGHKYGLAYAGIGWVLWKSEEYLPKELVFTLTYLGAEEQTFTLNFSRPACFMIAQYYNFVRLGKQGYTSIIENDLNNARILSMALEESTYFDVVSDMHRAKGVFGYGKKSNLDSIKQIIAGANDYNPALPVVAFKLSDQFMAENPHVKQAALSTLLRTRGWIVPNYALPPALDKMEILRIVVRESFSQELVDTVVMDLIWAVETLAASESSFDIDIFVRKNDPVADAHKLDHHEGSSHGPTGRQC</sequence>
<protein>
    <recommendedName>
        <fullName evidence="3 9">Glutamate decarboxylase</fullName>
        <ecNumber evidence="3 9">4.1.1.15</ecNumber>
    </recommendedName>
</protein>
<comment type="catalytic activity">
    <reaction evidence="6 9">
        <text>L-glutamate + H(+) = 4-aminobutanoate + CO2</text>
        <dbReference type="Rhea" id="RHEA:17785"/>
        <dbReference type="ChEBI" id="CHEBI:15378"/>
        <dbReference type="ChEBI" id="CHEBI:16526"/>
        <dbReference type="ChEBI" id="CHEBI:29985"/>
        <dbReference type="ChEBI" id="CHEBI:59888"/>
        <dbReference type="EC" id="4.1.1.15"/>
    </reaction>
</comment>
<gene>
    <name evidence="10" type="ORF">K457DRAFT_685742</name>
</gene>
<evidence type="ECO:0000256" key="4">
    <source>
        <dbReference type="ARBA" id="ARBA00022898"/>
    </source>
</evidence>
<dbReference type="InterPro" id="IPR015424">
    <property type="entry name" value="PyrdxlP-dep_Trfase"/>
</dbReference>
<evidence type="ECO:0000313" key="11">
    <source>
        <dbReference type="Proteomes" id="UP000078512"/>
    </source>
</evidence>
<dbReference type="PANTHER" id="PTHR43321:SF3">
    <property type="entry name" value="GLUTAMATE DECARBOXYLASE"/>
    <property type="match status" value="1"/>
</dbReference>
<keyword evidence="11" id="KW-1185">Reference proteome</keyword>
<dbReference type="InterPro" id="IPR002129">
    <property type="entry name" value="PyrdxlP-dep_de-COase"/>
</dbReference>
<dbReference type="Proteomes" id="UP000078512">
    <property type="component" value="Unassembled WGS sequence"/>
</dbReference>
<reference evidence="10 11" key="1">
    <citation type="submission" date="2016-05" db="EMBL/GenBank/DDBJ databases">
        <title>Genome sequencing reveals origins of a unique bacterial endosymbiosis in the earliest lineages of terrestrial Fungi.</title>
        <authorList>
            <consortium name="DOE Joint Genome Institute"/>
            <person name="Uehling J."/>
            <person name="Gryganskyi A."/>
            <person name="Hameed K."/>
            <person name="Tschaplinski T."/>
            <person name="Misztal P."/>
            <person name="Wu S."/>
            <person name="Desiro A."/>
            <person name="Vande Pol N."/>
            <person name="Du Z.-Y."/>
            <person name="Zienkiewicz A."/>
            <person name="Zienkiewicz K."/>
            <person name="Morin E."/>
            <person name="Tisserant E."/>
            <person name="Splivallo R."/>
            <person name="Hainaut M."/>
            <person name="Henrissat B."/>
            <person name="Ohm R."/>
            <person name="Kuo A."/>
            <person name="Yan J."/>
            <person name="Lipzen A."/>
            <person name="Nolan M."/>
            <person name="Labutti K."/>
            <person name="Barry K."/>
            <person name="Goldstein A."/>
            <person name="Labbe J."/>
            <person name="Schadt C."/>
            <person name="Tuskan G."/>
            <person name="Grigoriev I."/>
            <person name="Martin F."/>
            <person name="Vilgalys R."/>
            <person name="Bonito G."/>
        </authorList>
    </citation>
    <scope>NUCLEOTIDE SEQUENCE [LARGE SCALE GENOMIC DNA]</scope>
    <source>
        <strain evidence="10 11">AG-77</strain>
    </source>
</reference>
<evidence type="ECO:0000256" key="5">
    <source>
        <dbReference type="ARBA" id="ARBA00023239"/>
    </source>
</evidence>
<keyword evidence="9" id="KW-0210">Decarboxylase</keyword>
<dbReference type="Gene3D" id="3.90.1150.160">
    <property type="match status" value="1"/>
</dbReference>
<dbReference type="GO" id="GO:0005829">
    <property type="term" value="C:cytosol"/>
    <property type="evidence" value="ECO:0007669"/>
    <property type="project" value="TreeGrafter"/>
</dbReference>
<dbReference type="GO" id="GO:0030170">
    <property type="term" value="F:pyridoxal phosphate binding"/>
    <property type="evidence" value="ECO:0007669"/>
    <property type="project" value="InterPro"/>
</dbReference>
<dbReference type="Pfam" id="PF00282">
    <property type="entry name" value="Pyridoxal_deC"/>
    <property type="match status" value="1"/>
</dbReference>
<name>A0A197JNV2_9FUNG</name>
<dbReference type="FunFam" id="4.10.280.50:FF:000001">
    <property type="entry name" value="Glutamate decarboxylase"/>
    <property type="match status" value="1"/>
</dbReference>
<dbReference type="OrthoDB" id="5152799at2759"/>
<dbReference type="SUPFAM" id="SSF53383">
    <property type="entry name" value="PLP-dependent transferases"/>
    <property type="match status" value="1"/>
</dbReference>
<dbReference type="EMBL" id="KV442065">
    <property type="protein sequence ID" value="OAQ26643.1"/>
    <property type="molecule type" value="Genomic_DNA"/>
</dbReference>
<accession>A0A197JNV2</accession>
<organism evidence="10 11">
    <name type="scientific">Linnemannia elongata AG-77</name>
    <dbReference type="NCBI Taxonomy" id="1314771"/>
    <lineage>
        <taxon>Eukaryota</taxon>
        <taxon>Fungi</taxon>
        <taxon>Fungi incertae sedis</taxon>
        <taxon>Mucoromycota</taxon>
        <taxon>Mortierellomycotina</taxon>
        <taxon>Mortierellomycetes</taxon>
        <taxon>Mortierellales</taxon>
        <taxon>Mortierellaceae</taxon>
        <taxon>Linnemannia</taxon>
    </lineage>
</organism>
<dbReference type="InterPro" id="IPR015421">
    <property type="entry name" value="PyrdxlP-dep_Trfase_major"/>
</dbReference>
<feature type="modified residue" description="N6-(pyridoxal phosphate)lysine" evidence="7">
    <location>
        <position position="323"/>
    </location>
</feature>
<keyword evidence="4 7" id="KW-0663">Pyridoxal phosphate</keyword>
<dbReference type="Gene3D" id="3.40.640.10">
    <property type="entry name" value="Type I PLP-dependent aspartate aminotransferase-like (Major domain)"/>
    <property type="match status" value="1"/>
</dbReference>
<dbReference type="Gene3D" id="4.10.280.50">
    <property type="match status" value="1"/>
</dbReference>
<evidence type="ECO:0000256" key="2">
    <source>
        <dbReference type="ARBA" id="ARBA00009533"/>
    </source>
</evidence>
<evidence type="ECO:0000256" key="1">
    <source>
        <dbReference type="ARBA" id="ARBA00001933"/>
    </source>
</evidence>
<evidence type="ECO:0000256" key="6">
    <source>
        <dbReference type="ARBA" id="ARBA00048868"/>
    </source>
</evidence>
<evidence type="ECO:0000256" key="7">
    <source>
        <dbReference type="PIRSR" id="PIRSR602129-50"/>
    </source>
</evidence>
<evidence type="ECO:0000256" key="8">
    <source>
        <dbReference type="RuleBase" id="RU000382"/>
    </source>
</evidence>
<keyword evidence="5 8" id="KW-0456">Lyase</keyword>
<comment type="similarity">
    <text evidence="2 8">Belongs to the group II decarboxylase family.</text>
</comment>
<dbReference type="GO" id="GO:0006538">
    <property type="term" value="P:L-glutamate catabolic process"/>
    <property type="evidence" value="ECO:0007669"/>
    <property type="project" value="TreeGrafter"/>
</dbReference>
<comment type="cofactor">
    <cofactor evidence="1 7 8">
        <name>pyridoxal 5'-phosphate</name>
        <dbReference type="ChEBI" id="CHEBI:597326"/>
    </cofactor>
</comment>
<dbReference type="GO" id="GO:0004351">
    <property type="term" value="F:glutamate decarboxylase activity"/>
    <property type="evidence" value="ECO:0007669"/>
    <property type="project" value="UniProtKB-EC"/>
</dbReference>
<dbReference type="InterPro" id="IPR010107">
    <property type="entry name" value="Glutamate_decarboxylase"/>
</dbReference>
<dbReference type="NCBIfam" id="TIGR01788">
    <property type="entry name" value="Glu-decarb-GAD"/>
    <property type="match status" value="1"/>
</dbReference>
<dbReference type="AlphaFoldDB" id="A0A197JNV2"/>
<dbReference type="STRING" id="1314771.A0A197JNV2"/>
<evidence type="ECO:0000313" key="10">
    <source>
        <dbReference type="EMBL" id="OAQ26643.1"/>
    </source>
</evidence>
<proteinExistence type="inferred from homology"/>
<dbReference type="EC" id="4.1.1.15" evidence="3 9"/>
<dbReference type="PANTHER" id="PTHR43321">
    <property type="entry name" value="GLUTAMATE DECARBOXYLASE"/>
    <property type="match status" value="1"/>
</dbReference>
<dbReference type="FunFam" id="3.40.640.10:FF:000017">
    <property type="entry name" value="Glutamate decarboxylase"/>
    <property type="match status" value="1"/>
</dbReference>
<evidence type="ECO:0000256" key="3">
    <source>
        <dbReference type="ARBA" id="ARBA00012421"/>
    </source>
</evidence>